<keyword evidence="1" id="KW-0812">Transmembrane</keyword>
<gene>
    <name evidence="2" type="ORF">CSSPJE1EN2_LOCUS7369</name>
</gene>
<dbReference type="PANTHER" id="PTHR33294:SF5">
    <property type="entry name" value="AWPM-19-LIKE FAMILY PROTEIN"/>
    <property type="match status" value="1"/>
</dbReference>
<sequence length="193" mass="19838">MAFGVGRALTTPLAVLNFILYLISACLAGWALNRYIDSGSSGVFGYSSGIGMHACMLSCFSLGNGATGYFLLFALIASVVGLASVLAGAHHLTVWRTDSLAASHAAAVIAWLLTLLAFGLACKEIHIGGSRSKRLKTLEAFMIILAFFQLLYLLSLHAGILGSNYGPTYGAAAPGTGVGPKTPNVGTPAASAV</sequence>
<dbReference type="PROSITE" id="PS51257">
    <property type="entry name" value="PROKAR_LIPOPROTEIN"/>
    <property type="match status" value="1"/>
</dbReference>
<organism evidence="2 3">
    <name type="scientific">Sphagnum jensenii</name>
    <dbReference type="NCBI Taxonomy" id="128206"/>
    <lineage>
        <taxon>Eukaryota</taxon>
        <taxon>Viridiplantae</taxon>
        <taxon>Streptophyta</taxon>
        <taxon>Embryophyta</taxon>
        <taxon>Bryophyta</taxon>
        <taxon>Sphagnophytina</taxon>
        <taxon>Sphagnopsida</taxon>
        <taxon>Sphagnales</taxon>
        <taxon>Sphagnaceae</taxon>
        <taxon>Sphagnum</taxon>
    </lineage>
</organism>
<reference evidence="2" key="1">
    <citation type="submission" date="2024-03" db="EMBL/GenBank/DDBJ databases">
        <authorList>
            <consortium name="ELIXIR-Norway"/>
            <consortium name="Elixir Norway"/>
        </authorList>
    </citation>
    <scope>NUCLEOTIDE SEQUENCE</scope>
</reference>
<proteinExistence type="predicted"/>
<dbReference type="EMBL" id="OZ023715">
    <property type="protein sequence ID" value="CAK9864374.1"/>
    <property type="molecule type" value="Genomic_DNA"/>
</dbReference>
<keyword evidence="1" id="KW-0472">Membrane</keyword>
<evidence type="ECO:0000256" key="1">
    <source>
        <dbReference type="SAM" id="Phobius"/>
    </source>
</evidence>
<feature type="transmembrane region" description="Helical" evidence="1">
    <location>
        <begin position="140"/>
        <end position="160"/>
    </location>
</feature>
<protein>
    <submittedName>
        <fullName evidence="2">Uncharacterized protein</fullName>
    </submittedName>
</protein>
<dbReference type="InterPro" id="IPR008390">
    <property type="entry name" value="AWPM-19"/>
</dbReference>
<feature type="transmembrane region" description="Helical" evidence="1">
    <location>
        <begin position="12"/>
        <end position="32"/>
    </location>
</feature>
<feature type="transmembrane region" description="Helical" evidence="1">
    <location>
        <begin position="44"/>
        <end position="62"/>
    </location>
</feature>
<dbReference type="Pfam" id="PF05512">
    <property type="entry name" value="AWPM-19"/>
    <property type="match status" value="1"/>
</dbReference>
<feature type="transmembrane region" description="Helical" evidence="1">
    <location>
        <begin position="101"/>
        <end position="120"/>
    </location>
</feature>
<feature type="transmembrane region" description="Helical" evidence="1">
    <location>
        <begin position="69"/>
        <end position="89"/>
    </location>
</feature>
<evidence type="ECO:0000313" key="2">
    <source>
        <dbReference type="EMBL" id="CAK9864374.1"/>
    </source>
</evidence>
<dbReference type="Proteomes" id="UP001497522">
    <property type="component" value="Chromosome 14"/>
</dbReference>
<keyword evidence="3" id="KW-1185">Reference proteome</keyword>
<keyword evidence="1" id="KW-1133">Transmembrane helix</keyword>
<evidence type="ECO:0000313" key="3">
    <source>
        <dbReference type="Proteomes" id="UP001497522"/>
    </source>
</evidence>
<dbReference type="PANTHER" id="PTHR33294">
    <property type="entry name" value="AWPM-19-LIKE FAMILY PROTEIN"/>
    <property type="match status" value="1"/>
</dbReference>
<name>A0ABP1APB1_9BRYO</name>
<accession>A0ABP1APB1</accession>